<evidence type="ECO:0000256" key="3">
    <source>
        <dbReference type="ARBA" id="ARBA00015972"/>
    </source>
</evidence>
<dbReference type="SUPFAM" id="SSF56553">
    <property type="entry name" value="Insert subdomain of RNA polymerase alpha subunit"/>
    <property type="match status" value="1"/>
</dbReference>
<comment type="function">
    <text evidence="11">DNA-dependent RNA polymerase catalyzes the transcription of DNA into RNA using the four ribonucleoside triphosphates as substrates.</text>
</comment>
<feature type="domain" description="DNA-directed RNA polymerase RpoA/D/Rpb3-type" evidence="13">
    <location>
        <begin position="24"/>
        <end position="231"/>
    </location>
</feature>
<dbReference type="RefSeq" id="WP_015424833.1">
    <property type="nucleotide sequence ID" value="NC_020449.1"/>
</dbReference>
<evidence type="ECO:0000256" key="4">
    <source>
        <dbReference type="ARBA" id="ARBA00022478"/>
    </source>
</evidence>
<dbReference type="InterPro" id="IPR036603">
    <property type="entry name" value="RBP11-like"/>
</dbReference>
<dbReference type="NCBIfam" id="TIGR02027">
    <property type="entry name" value="rpoA"/>
    <property type="match status" value="1"/>
</dbReference>
<dbReference type="GO" id="GO:0003677">
    <property type="term" value="F:DNA binding"/>
    <property type="evidence" value="ECO:0007669"/>
    <property type="project" value="UniProtKB-UniRule"/>
</dbReference>
<keyword evidence="7 11" id="KW-0804">Transcription</keyword>
<dbReference type="GO" id="GO:0046983">
    <property type="term" value="F:protein dimerization activity"/>
    <property type="evidence" value="ECO:0007669"/>
    <property type="project" value="InterPro"/>
</dbReference>
<sequence length="391" mass="44012">MMYLEPLQMPNEVDYDKASYSRTYGKFEIGPLEPGYGTTIGNTLRRILLSSIQGAAVRFVRIEGLHHEFCPIPGTNSDYIDLILRLKQLVISSSSVEEVPLVLEHKGKGVITASMIQETAYVKIINKDLYLLEVVDDIDFRLEMIVGIGRGYVSADRQNPEGKAVGFIPVDSIYSPVLKVNFSVSHQRVKERMNFDRLIMEIYTNGAVEPSIALFLAAKILKDMAAKISLFEIEPQYIRDIELDPELEEKERILKTSVKEIELSVRAANCLAQAKIETIGDLVSKTEAEMLKFRNFGKKSLEEIVQKLKKYDLHLGMDVEGIYRQIREARSRGVIPAEEKEIPAPETKTKTKPKTKAVAEKPAPKEKKTAESVTTATVRKPVPSSKKKVEK</sequence>
<dbReference type="EMBL" id="CU466930">
    <property type="protein sequence ID" value="CAO80975.1"/>
    <property type="molecule type" value="Genomic_DNA"/>
</dbReference>
<dbReference type="FunFam" id="2.170.120.12:FF:000001">
    <property type="entry name" value="DNA-directed RNA polymerase subunit alpha"/>
    <property type="match status" value="1"/>
</dbReference>
<dbReference type="Pfam" id="PF03118">
    <property type="entry name" value="RNA_pol_A_CTD"/>
    <property type="match status" value="1"/>
</dbReference>
<dbReference type="GO" id="GO:0005737">
    <property type="term" value="C:cytoplasm"/>
    <property type="evidence" value="ECO:0007669"/>
    <property type="project" value="UniProtKB-ARBA"/>
</dbReference>
<name>B0VI04_CLOAI</name>
<keyword evidence="6 11" id="KW-0548">Nucleotidyltransferase</keyword>
<evidence type="ECO:0000256" key="5">
    <source>
        <dbReference type="ARBA" id="ARBA00022679"/>
    </source>
</evidence>
<dbReference type="SUPFAM" id="SSF47789">
    <property type="entry name" value="C-terminal domain of RNA polymerase alpha subunit"/>
    <property type="match status" value="1"/>
</dbReference>
<dbReference type="Gene3D" id="1.10.150.20">
    <property type="entry name" value="5' to 3' exonuclease, C-terminal subdomain"/>
    <property type="match status" value="1"/>
</dbReference>
<keyword evidence="5 11" id="KW-0808">Transferase</keyword>
<dbReference type="Pfam" id="PF01000">
    <property type="entry name" value="RNA_pol_A_bac"/>
    <property type="match status" value="1"/>
</dbReference>
<dbReference type="SMART" id="SM00662">
    <property type="entry name" value="RPOLD"/>
    <property type="match status" value="1"/>
</dbReference>
<dbReference type="InterPro" id="IPR011260">
    <property type="entry name" value="RNAP_asu_C"/>
</dbReference>
<dbReference type="GO" id="GO:0000428">
    <property type="term" value="C:DNA-directed RNA polymerase complex"/>
    <property type="evidence" value="ECO:0007669"/>
    <property type="project" value="UniProtKB-KW"/>
</dbReference>
<protein>
    <recommendedName>
        <fullName evidence="3 11">DNA-directed RNA polymerase subunit alpha</fullName>
        <shortName evidence="11">RNAP subunit alpha</shortName>
        <ecNumber evidence="2 11">2.7.7.6</ecNumber>
    </recommendedName>
    <alternativeName>
        <fullName evidence="9 11">RNA polymerase subunit alpha</fullName>
    </alternativeName>
    <alternativeName>
        <fullName evidence="8 11">Transcriptase subunit alpha</fullName>
    </alternativeName>
</protein>
<evidence type="ECO:0000256" key="11">
    <source>
        <dbReference type="HAMAP-Rule" id="MF_00059"/>
    </source>
</evidence>
<evidence type="ECO:0000256" key="2">
    <source>
        <dbReference type="ARBA" id="ARBA00012418"/>
    </source>
</evidence>
<comment type="similarity">
    <text evidence="1 11">Belongs to the RNA polymerase alpha chain family.</text>
</comment>
<dbReference type="Pfam" id="PF01193">
    <property type="entry name" value="RNA_pol_L"/>
    <property type="match status" value="1"/>
</dbReference>
<proteinExistence type="inferred from homology"/>
<dbReference type="Gene3D" id="3.30.1360.10">
    <property type="entry name" value="RNA polymerase, RBP11-like subunit"/>
    <property type="match status" value="1"/>
</dbReference>
<keyword evidence="15" id="KW-1185">Reference proteome</keyword>
<feature type="compositionally biased region" description="Basic and acidic residues" evidence="12">
    <location>
        <begin position="338"/>
        <end position="349"/>
    </location>
</feature>
<dbReference type="CDD" id="cd06928">
    <property type="entry name" value="RNAP_alpha_NTD"/>
    <property type="match status" value="1"/>
</dbReference>
<gene>
    <name evidence="11 14" type="primary">rpoA</name>
    <name evidence="14" type="ordered locus">CLOAM1113</name>
</gene>
<dbReference type="EC" id="2.7.7.6" evidence="2 11"/>
<dbReference type="KEGG" id="caci:CLOAM1113"/>
<accession>B0VI04</accession>
<comment type="subunit">
    <text evidence="11">Homodimer. The RNAP catalytic core consists of 2 alpha, 1 beta, 1 beta' and 1 omega subunit. When a sigma factor is associated with the core the holoenzyme is formed, which can initiate transcription.</text>
</comment>
<evidence type="ECO:0000256" key="6">
    <source>
        <dbReference type="ARBA" id="ARBA00022695"/>
    </source>
</evidence>
<evidence type="ECO:0000256" key="10">
    <source>
        <dbReference type="ARBA" id="ARBA00048552"/>
    </source>
</evidence>
<dbReference type="InterPro" id="IPR011263">
    <property type="entry name" value="DNA-dir_RNA_pol_RpoA/D/Rpb3"/>
</dbReference>
<dbReference type="NCBIfam" id="NF003513">
    <property type="entry name" value="PRK05182.1-2"/>
    <property type="match status" value="1"/>
</dbReference>
<dbReference type="HAMAP" id="MF_00059">
    <property type="entry name" value="RNApol_bact_RpoA"/>
    <property type="match status" value="1"/>
</dbReference>
<feature type="compositionally biased region" description="Basic and acidic residues" evidence="12">
    <location>
        <begin position="357"/>
        <end position="370"/>
    </location>
</feature>
<evidence type="ECO:0000313" key="14">
    <source>
        <dbReference type="EMBL" id="CAO80975.1"/>
    </source>
</evidence>
<organism evidence="14 15">
    <name type="scientific">Cloacimonas acidaminovorans (strain Evry)</name>
    <dbReference type="NCBI Taxonomy" id="459349"/>
    <lineage>
        <taxon>Bacteria</taxon>
        <taxon>Pseudomonadati</taxon>
        <taxon>Candidatus Cloacimonadota</taxon>
        <taxon>Candidatus Cloacimonadia</taxon>
        <taxon>Candidatus Cloacimonadales</taxon>
        <taxon>Candidatus Cloacimonadaceae</taxon>
        <taxon>Candidatus Cloacimonas</taxon>
    </lineage>
</organism>
<feature type="region of interest" description="Alpha C-terminal domain (alpha-CTD)" evidence="11">
    <location>
        <begin position="253"/>
        <end position="391"/>
    </location>
</feature>
<feature type="region of interest" description="Alpha N-terminal domain (alpha-NTD)" evidence="11">
    <location>
        <begin position="1"/>
        <end position="242"/>
    </location>
</feature>
<dbReference type="AlphaFoldDB" id="B0VI04"/>
<dbReference type="eggNOG" id="COG0202">
    <property type="taxonomic scope" value="Bacteria"/>
</dbReference>
<dbReference type="HOGENOM" id="CLU_053084_0_1_0"/>
<comment type="domain">
    <text evidence="11">The N-terminal domain is essential for RNAP assembly and basal transcription, whereas the C-terminal domain is involved in interaction with transcriptional regulators and with upstream promoter elements.</text>
</comment>
<reference evidence="14 15" key="1">
    <citation type="journal article" date="2008" name="J. Bacteriol.">
        <title>'Candidatus Cloacamonas acidaminovorans': genome sequence reconstruction provides a first glimpse of a new bacterial division.</title>
        <authorList>
            <person name="Pelletier E."/>
            <person name="Kreimeyer A."/>
            <person name="Bocs S."/>
            <person name="Rouy Z."/>
            <person name="Gyapay G."/>
            <person name="Chouari R."/>
            <person name="Riviere D."/>
            <person name="Ganesan A."/>
            <person name="Daegelen P."/>
            <person name="Sghir A."/>
            <person name="Cohen G.N."/>
            <person name="Medigue C."/>
            <person name="Weissenbach J."/>
            <person name="Le Paslier D."/>
        </authorList>
    </citation>
    <scope>NUCLEOTIDE SEQUENCE [LARGE SCALE GENOMIC DNA]</scope>
    <source>
        <strain evidence="15">Evry</strain>
    </source>
</reference>
<evidence type="ECO:0000259" key="13">
    <source>
        <dbReference type="SMART" id="SM00662"/>
    </source>
</evidence>
<evidence type="ECO:0000256" key="9">
    <source>
        <dbReference type="ARBA" id="ARBA00033070"/>
    </source>
</evidence>
<dbReference type="InterPro" id="IPR036643">
    <property type="entry name" value="RNApol_insert_sf"/>
</dbReference>
<feature type="region of interest" description="Disordered" evidence="12">
    <location>
        <begin position="338"/>
        <end position="391"/>
    </location>
</feature>
<evidence type="ECO:0000256" key="8">
    <source>
        <dbReference type="ARBA" id="ARBA00032524"/>
    </source>
</evidence>
<dbReference type="InterPro" id="IPR011773">
    <property type="entry name" value="DNA-dir_RpoA"/>
</dbReference>
<evidence type="ECO:0000313" key="15">
    <source>
        <dbReference type="Proteomes" id="UP000002019"/>
    </source>
</evidence>
<evidence type="ECO:0000256" key="1">
    <source>
        <dbReference type="ARBA" id="ARBA00007123"/>
    </source>
</evidence>
<dbReference type="InterPro" id="IPR011262">
    <property type="entry name" value="DNA-dir_RNA_pol_insert"/>
</dbReference>
<dbReference type="NCBIfam" id="NF003519">
    <property type="entry name" value="PRK05182.2-5"/>
    <property type="match status" value="1"/>
</dbReference>
<dbReference type="SUPFAM" id="SSF55257">
    <property type="entry name" value="RBP11-like subunits of RNA polymerase"/>
    <property type="match status" value="1"/>
</dbReference>
<evidence type="ECO:0000256" key="12">
    <source>
        <dbReference type="SAM" id="MobiDB-lite"/>
    </source>
</evidence>
<dbReference type="Proteomes" id="UP000002019">
    <property type="component" value="Chromosome"/>
</dbReference>
<comment type="catalytic activity">
    <reaction evidence="10 11">
        <text>RNA(n) + a ribonucleoside 5'-triphosphate = RNA(n+1) + diphosphate</text>
        <dbReference type="Rhea" id="RHEA:21248"/>
        <dbReference type="Rhea" id="RHEA-COMP:14527"/>
        <dbReference type="Rhea" id="RHEA-COMP:17342"/>
        <dbReference type="ChEBI" id="CHEBI:33019"/>
        <dbReference type="ChEBI" id="CHEBI:61557"/>
        <dbReference type="ChEBI" id="CHEBI:140395"/>
        <dbReference type="EC" id="2.7.7.6"/>
    </reaction>
</comment>
<dbReference type="STRING" id="459349.CLOAM1113"/>
<dbReference type="Gene3D" id="2.170.120.12">
    <property type="entry name" value="DNA-directed RNA polymerase, insert domain"/>
    <property type="match status" value="1"/>
</dbReference>
<dbReference type="GO" id="GO:0003899">
    <property type="term" value="F:DNA-directed RNA polymerase activity"/>
    <property type="evidence" value="ECO:0007669"/>
    <property type="project" value="UniProtKB-UniRule"/>
</dbReference>
<evidence type="ECO:0000256" key="7">
    <source>
        <dbReference type="ARBA" id="ARBA00023163"/>
    </source>
</evidence>
<dbReference type="GO" id="GO:0006351">
    <property type="term" value="P:DNA-templated transcription"/>
    <property type="evidence" value="ECO:0007669"/>
    <property type="project" value="UniProtKB-UniRule"/>
</dbReference>
<keyword evidence="4 11" id="KW-0240">DNA-directed RNA polymerase</keyword>